<accession>A0A0B7AXP9</accession>
<feature type="non-terminal residue" evidence="1">
    <location>
        <position position="65"/>
    </location>
</feature>
<name>A0A0B7AXP9_9EUPU</name>
<dbReference type="EMBL" id="HACG01038542">
    <property type="protein sequence ID" value="CEK85407.1"/>
    <property type="molecule type" value="Transcribed_RNA"/>
</dbReference>
<proteinExistence type="predicted"/>
<evidence type="ECO:0000313" key="1">
    <source>
        <dbReference type="EMBL" id="CEK85407.1"/>
    </source>
</evidence>
<protein>
    <submittedName>
        <fullName evidence="1">Uncharacterized protein</fullName>
    </submittedName>
</protein>
<gene>
    <name evidence="1" type="primary">ORF148083</name>
</gene>
<sequence length="65" mass="7523">MLNRTDFTMLYQLYEDYHSALIMSVDALIPISTNPAADQHASLMLSEDYHHSNRHADRCSDLRLN</sequence>
<organism evidence="1">
    <name type="scientific">Arion vulgaris</name>
    <dbReference type="NCBI Taxonomy" id="1028688"/>
    <lineage>
        <taxon>Eukaryota</taxon>
        <taxon>Metazoa</taxon>
        <taxon>Spiralia</taxon>
        <taxon>Lophotrochozoa</taxon>
        <taxon>Mollusca</taxon>
        <taxon>Gastropoda</taxon>
        <taxon>Heterobranchia</taxon>
        <taxon>Euthyneura</taxon>
        <taxon>Panpulmonata</taxon>
        <taxon>Eupulmonata</taxon>
        <taxon>Stylommatophora</taxon>
        <taxon>Helicina</taxon>
        <taxon>Arionoidea</taxon>
        <taxon>Arionidae</taxon>
        <taxon>Arion</taxon>
    </lineage>
</organism>
<reference evidence="1" key="1">
    <citation type="submission" date="2014-12" db="EMBL/GenBank/DDBJ databases">
        <title>Insight into the proteome of Arion vulgaris.</title>
        <authorList>
            <person name="Aradska J."/>
            <person name="Bulat T."/>
            <person name="Smidak R."/>
            <person name="Sarate P."/>
            <person name="Gangsoo J."/>
            <person name="Sialana F."/>
            <person name="Bilban M."/>
            <person name="Lubec G."/>
        </authorList>
    </citation>
    <scope>NUCLEOTIDE SEQUENCE</scope>
    <source>
        <tissue evidence="1">Skin</tissue>
    </source>
</reference>
<dbReference type="AlphaFoldDB" id="A0A0B7AXP9"/>